<evidence type="ECO:0000313" key="1">
    <source>
        <dbReference type="EMBL" id="OAE34876.1"/>
    </source>
</evidence>
<dbReference type="AlphaFoldDB" id="A0A176WRG3"/>
<sequence>MLCVQVIPLLRDLNSKLGKYAGPTNVGSYVELVRNSTRVKVTTAHAVVEKENQLWEIETKYETGCVSVAFNEESRRVDELIVDLEKKDQTHAAEVATKVKALAECEAGRTPDLELIERLESKCNEMRSQGSLAE</sequence>
<dbReference type="EMBL" id="LVLJ01000305">
    <property type="protein sequence ID" value="OAE34876.1"/>
    <property type="molecule type" value="Genomic_DNA"/>
</dbReference>
<reference evidence="1" key="1">
    <citation type="submission" date="2016-03" db="EMBL/GenBank/DDBJ databases">
        <title>Mechanisms controlling the formation of the plant cell surface in tip-growing cells are functionally conserved among land plants.</title>
        <authorList>
            <person name="Honkanen S."/>
            <person name="Jones V.A."/>
            <person name="Morieri G."/>
            <person name="Champion C."/>
            <person name="Hetherington A.J."/>
            <person name="Kelly S."/>
            <person name="Saint-Marcoux D."/>
            <person name="Proust H."/>
            <person name="Prescott H."/>
            <person name="Dolan L."/>
        </authorList>
    </citation>
    <scope>NUCLEOTIDE SEQUENCE [LARGE SCALE GENOMIC DNA]</scope>
    <source>
        <tissue evidence="1">Whole gametophyte</tissue>
    </source>
</reference>
<protein>
    <submittedName>
        <fullName evidence="1">Uncharacterized protein</fullName>
    </submittedName>
</protein>
<dbReference type="Proteomes" id="UP000077202">
    <property type="component" value="Unassembled WGS sequence"/>
</dbReference>
<proteinExistence type="predicted"/>
<gene>
    <name evidence="1" type="ORF">AXG93_1587s1070</name>
</gene>
<keyword evidence="2" id="KW-1185">Reference proteome</keyword>
<accession>A0A176WRG3</accession>
<evidence type="ECO:0000313" key="2">
    <source>
        <dbReference type="Proteomes" id="UP000077202"/>
    </source>
</evidence>
<organism evidence="1 2">
    <name type="scientific">Marchantia polymorpha subsp. ruderalis</name>
    <dbReference type="NCBI Taxonomy" id="1480154"/>
    <lineage>
        <taxon>Eukaryota</taxon>
        <taxon>Viridiplantae</taxon>
        <taxon>Streptophyta</taxon>
        <taxon>Embryophyta</taxon>
        <taxon>Marchantiophyta</taxon>
        <taxon>Marchantiopsida</taxon>
        <taxon>Marchantiidae</taxon>
        <taxon>Marchantiales</taxon>
        <taxon>Marchantiaceae</taxon>
        <taxon>Marchantia</taxon>
    </lineage>
</organism>
<name>A0A176WRG3_MARPO</name>
<comment type="caution">
    <text evidence="1">The sequence shown here is derived from an EMBL/GenBank/DDBJ whole genome shotgun (WGS) entry which is preliminary data.</text>
</comment>